<comment type="caution">
    <text evidence="8">The sequence shown here is derived from an EMBL/GenBank/DDBJ whole genome shotgun (WGS) entry which is preliminary data.</text>
</comment>
<feature type="transmembrane region" description="Helical" evidence="6">
    <location>
        <begin position="201"/>
        <end position="221"/>
    </location>
</feature>
<dbReference type="Gene3D" id="1.20.1540.10">
    <property type="entry name" value="Rhomboid-like"/>
    <property type="match status" value="1"/>
</dbReference>
<comment type="similarity">
    <text evidence="2">Belongs to the peptidase S54 family.</text>
</comment>
<feature type="transmembrane region" description="Helical" evidence="6">
    <location>
        <begin position="46"/>
        <end position="67"/>
    </location>
</feature>
<feature type="domain" description="Peptidase S54 rhomboid" evidence="7">
    <location>
        <begin position="1"/>
        <end position="123"/>
    </location>
</feature>
<evidence type="ECO:0000256" key="2">
    <source>
        <dbReference type="ARBA" id="ARBA00009045"/>
    </source>
</evidence>
<organism evidence="8 9">
    <name type="scientific">Symbiodinium necroappetens</name>
    <dbReference type="NCBI Taxonomy" id="1628268"/>
    <lineage>
        <taxon>Eukaryota</taxon>
        <taxon>Sar</taxon>
        <taxon>Alveolata</taxon>
        <taxon>Dinophyceae</taxon>
        <taxon>Suessiales</taxon>
        <taxon>Symbiodiniaceae</taxon>
        <taxon>Symbiodinium</taxon>
    </lineage>
</organism>
<evidence type="ECO:0000256" key="5">
    <source>
        <dbReference type="ARBA" id="ARBA00023136"/>
    </source>
</evidence>
<keyword evidence="4 6" id="KW-1133">Transmembrane helix</keyword>
<comment type="subcellular location">
    <subcellularLocation>
        <location evidence="1">Membrane</location>
        <topology evidence="1">Multi-pass membrane protein</topology>
    </subcellularLocation>
</comment>
<dbReference type="PANTHER" id="PTHR45840:SF8">
    <property type="entry name" value="RHOMBOID PROTEASE"/>
    <property type="match status" value="1"/>
</dbReference>
<dbReference type="Proteomes" id="UP000601435">
    <property type="component" value="Unassembled WGS sequence"/>
</dbReference>
<keyword evidence="3 6" id="KW-0812">Transmembrane</keyword>
<dbReference type="GO" id="GO:0004252">
    <property type="term" value="F:serine-type endopeptidase activity"/>
    <property type="evidence" value="ECO:0007669"/>
    <property type="project" value="InterPro"/>
</dbReference>
<protein>
    <submittedName>
        <fullName evidence="8">Rom-1 protein</fullName>
    </submittedName>
</protein>
<feature type="transmembrane region" description="Helical" evidence="6">
    <location>
        <begin position="133"/>
        <end position="153"/>
    </location>
</feature>
<keyword evidence="5 6" id="KW-0472">Membrane</keyword>
<dbReference type="EMBL" id="CAJNJA010008482">
    <property type="protein sequence ID" value="CAE7237058.1"/>
    <property type="molecule type" value="Genomic_DNA"/>
</dbReference>
<dbReference type="AlphaFoldDB" id="A0A812KYW2"/>
<evidence type="ECO:0000313" key="8">
    <source>
        <dbReference type="EMBL" id="CAE7237058.1"/>
    </source>
</evidence>
<evidence type="ECO:0000256" key="1">
    <source>
        <dbReference type="ARBA" id="ARBA00004141"/>
    </source>
</evidence>
<feature type="transmembrane region" description="Helical" evidence="6">
    <location>
        <begin position="79"/>
        <end position="96"/>
    </location>
</feature>
<dbReference type="PANTHER" id="PTHR45840">
    <property type="entry name" value="RHOMBOID-RELATED PROTEIN"/>
    <property type="match status" value="1"/>
</dbReference>
<dbReference type="InterPro" id="IPR022764">
    <property type="entry name" value="Peptidase_S54_rhomboid_dom"/>
</dbReference>
<evidence type="ECO:0000256" key="6">
    <source>
        <dbReference type="SAM" id="Phobius"/>
    </source>
</evidence>
<dbReference type="InterPro" id="IPR051739">
    <property type="entry name" value="Rhomboid_IM_Serine_Proteases"/>
</dbReference>
<accession>A0A812KYW2</accession>
<proteinExistence type="inferred from homology"/>
<evidence type="ECO:0000313" key="9">
    <source>
        <dbReference type="Proteomes" id="UP000601435"/>
    </source>
</evidence>
<gene>
    <name evidence="8" type="primary">rom-1</name>
    <name evidence="8" type="ORF">SNEC2469_LOCUS4034</name>
</gene>
<feature type="transmembrane region" description="Helical" evidence="6">
    <location>
        <begin position="102"/>
        <end position="121"/>
    </location>
</feature>
<dbReference type="SUPFAM" id="SSF144091">
    <property type="entry name" value="Rhomboid-like"/>
    <property type="match status" value="1"/>
</dbReference>
<sequence>MNTLVTVFAGIPLEGLHGWKRTAFIFEASVICGALWHMTFRPHDSSLVGMSAGCYALMAMHMADVVMNWSQHKWRFPRVLLLIVMIVLDVGAGMLAKPDDVTGHAAHFGGYLSGLIFGVWFVRNKKVTKCEQVLKVVMLLIGLGCLGFCFYRISLWAPSSLWDDGVPWCWARQAYSYTYFGDQEWHCLRCPDDECAAGFELVLSASLSPVSYIACGMAAFIHRKLFRFGVS</sequence>
<evidence type="ECO:0000259" key="7">
    <source>
        <dbReference type="Pfam" id="PF01694"/>
    </source>
</evidence>
<dbReference type="Pfam" id="PF01694">
    <property type="entry name" value="Rhomboid"/>
    <property type="match status" value="1"/>
</dbReference>
<keyword evidence="9" id="KW-1185">Reference proteome</keyword>
<dbReference type="InterPro" id="IPR035952">
    <property type="entry name" value="Rhomboid-like_sf"/>
</dbReference>
<name>A0A812KYW2_9DINO</name>
<dbReference type="GO" id="GO:0016020">
    <property type="term" value="C:membrane"/>
    <property type="evidence" value="ECO:0007669"/>
    <property type="project" value="UniProtKB-SubCell"/>
</dbReference>
<evidence type="ECO:0000256" key="4">
    <source>
        <dbReference type="ARBA" id="ARBA00022989"/>
    </source>
</evidence>
<evidence type="ECO:0000256" key="3">
    <source>
        <dbReference type="ARBA" id="ARBA00022692"/>
    </source>
</evidence>
<reference evidence="8" key="1">
    <citation type="submission" date="2021-02" db="EMBL/GenBank/DDBJ databases">
        <authorList>
            <person name="Dougan E. K."/>
            <person name="Rhodes N."/>
            <person name="Thang M."/>
            <person name="Chan C."/>
        </authorList>
    </citation>
    <scope>NUCLEOTIDE SEQUENCE</scope>
</reference>
<dbReference type="OrthoDB" id="426052at2759"/>